<reference evidence="8" key="1">
    <citation type="submission" date="2023-04" db="EMBL/GenBank/DDBJ databases">
        <title>Candida boidinii NBRC 10035.</title>
        <authorList>
            <person name="Ichikawa N."/>
            <person name="Sato H."/>
            <person name="Tonouchi N."/>
        </authorList>
    </citation>
    <scope>NUCLEOTIDE SEQUENCE</scope>
    <source>
        <strain evidence="8">NBRC 10035</strain>
    </source>
</reference>
<dbReference type="InterPro" id="IPR044862">
    <property type="entry name" value="Pro_4_hyd_alph_FE2OG_OXY"/>
</dbReference>
<evidence type="ECO:0000256" key="5">
    <source>
        <dbReference type="ARBA" id="ARBA00023004"/>
    </source>
</evidence>
<dbReference type="EMBL" id="BSXN01000980">
    <property type="protein sequence ID" value="GME70936.1"/>
    <property type="molecule type" value="Genomic_DNA"/>
</dbReference>
<keyword evidence="9" id="KW-1185">Reference proteome</keyword>
<evidence type="ECO:0000256" key="2">
    <source>
        <dbReference type="ARBA" id="ARBA00022723"/>
    </source>
</evidence>
<sequence>MQKIKKSSKGTGQSGEISSNTNKSFEFPKSLNNLYLENLPIYNLPNYEYIVKDQIITINRFFSKEICNELINKILKDEIIRFETTPLIKSKDYAARVNDRISLTDYNTSSNLWKYLQKVLVEQDHSEDTYLASDETALNNENGNAENSVDWIKESFKSAKDLNPQLRLYRYQKGHYFGKHYDESVSVVLKDGKRGRTKWTLLIYLTGDDEFEGGGTIFYEMNNHKKFKNVHPSKGMALLHKHGNDCLLHEAEIVKSGEKWVLRSDVVF</sequence>
<gene>
    <name evidence="8" type="ORF">Cboi02_000301700</name>
</gene>
<evidence type="ECO:0000256" key="3">
    <source>
        <dbReference type="ARBA" id="ARBA00022964"/>
    </source>
</evidence>
<dbReference type="GO" id="GO:0005783">
    <property type="term" value="C:endoplasmic reticulum"/>
    <property type="evidence" value="ECO:0007669"/>
    <property type="project" value="TreeGrafter"/>
</dbReference>
<dbReference type="Pfam" id="PF13640">
    <property type="entry name" value="2OG-FeII_Oxy_3"/>
    <property type="match status" value="1"/>
</dbReference>
<keyword evidence="2" id="KW-0479">Metal-binding</keyword>
<dbReference type="PANTHER" id="PTHR10869">
    <property type="entry name" value="PROLYL 4-HYDROXYLASE ALPHA SUBUNIT"/>
    <property type="match status" value="1"/>
</dbReference>
<feature type="domain" description="Fe2OG dioxygenase" evidence="7">
    <location>
        <begin position="161"/>
        <end position="268"/>
    </location>
</feature>
<comment type="cofactor">
    <cofactor evidence="1">
        <name>L-ascorbate</name>
        <dbReference type="ChEBI" id="CHEBI:38290"/>
    </cofactor>
</comment>
<evidence type="ECO:0000256" key="6">
    <source>
        <dbReference type="SAM" id="MobiDB-lite"/>
    </source>
</evidence>
<proteinExistence type="predicted"/>
<dbReference type="PANTHER" id="PTHR10869:SF236">
    <property type="entry name" value="PROLYL 4-HYDROXYLASE ALPHA SUBUNIT DOMAIN-CONTAINING PROTEIN"/>
    <property type="match status" value="1"/>
</dbReference>
<feature type="region of interest" description="Disordered" evidence="6">
    <location>
        <begin position="1"/>
        <end position="20"/>
    </location>
</feature>
<dbReference type="InterPro" id="IPR006620">
    <property type="entry name" value="Pro_4_hyd_alph"/>
</dbReference>
<dbReference type="GO" id="GO:0004656">
    <property type="term" value="F:procollagen-proline 4-dioxygenase activity"/>
    <property type="evidence" value="ECO:0007669"/>
    <property type="project" value="TreeGrafter"/>
</dbReference>
<keyword evidence="3" id="KW-0223">Dioxygenase</keyword>
<evidence type="ECO:0000313" key="8">
    <source>
        <dbReference type="EMBL" id="GME70936.1"/>
    </source>
</evidence>
<dbReference type="InterPro" id="IPR045054">
    <property type="entry name" value="P4HA-like"/>
</dbReference>
<keyword evidence="5" id="KW-0408">Iron</keyword>
<dbReference type="AlphaFoldDB" id="A0A9W6T1B4"/>
<evidence type="ECO:0000256" key="4">
    <source>
        <dbReference type="ARBA" id="ARBA00023002"/>
    </source>
</evidence>
<accession>A0A9W6T1B4</accession>
<dbReference type="Gene3D" id="2.60.120.620">
    <property type="entry name" value="q2cbj1_9rhob like domain"/>
    <property type="match status" value="1"/>
</dbReference>
<organism evidence="8 9">
    <name type="scientific">Candida boidinii</name>
    <name type="common">Yeast</name>
    <dbReference type="NCBI Taxonomy" id="5477"/>
    <lineage>
        <taxon>Eukaryota</taxon>
        <taxon>Fungi</taxon>
        <taxon>Dikarya</taxon>
        <taxon>Ascomycota</taxon>
        <taxon>Saccharomycotina</taxon>
        <taxon>Pichiomycetes</taxon>
        <taxon>Pichiales</taxon>
        <taxon>Pichiaceae</taxon>
        <taxon>Ogataea</taxon>
        <taxon>Ogataea/Candida clade</taxon>
    </lineage>
</organism>
<dbReference type="Proteomes" id="UP001165120">
    <property type="component" value="Unassembled WGS sequence"/>
</dbReference>
<feature type="compositionally biased region" description="Polar residues" evidence="6">
    <location>
        <begin position="9"/>
        <end position="20"/>
    </location>
</feature>
<dbReference type="GO" id="GO:0005506">
    <property type="term" value="F:iron ion binding"/>
    <property type="evidence" value="ECO:0007669"/>
    <property type="project" value="InterPro"/>
</dbReference>
<name>A0A9W6T1B4_CANBO</name>
<dbReference type="PROSITE" id="PS51471">
    <property type="entry name" value="FE2OG_OXY"/>
    <property type="match status" value="1"/>
</dbReference>
<evidence type="ECO:0000259" key="7">
    <source>
        <dbReference type="PROSITE" id="PS51471"/>
    </source>
</evidence>
<keyword evidence="4" id="KW-0560">Oxidoreductase</keyword>
<comment type="caution">
    <text evidence="8">The sequence shown here is derived from an EMBL/GenBank/DDBJ whole genome shotgun (WGS) entry which is preliminary data.</text>
</comment>
<dbReference type="SMART" id="SM00702">
    <property type="entry name" value="P4Hc"/>
    <property type="match status" value="1"/>
</dbReference>
<protein>
    <submittedName>
        <fullName evidence="8">Unnamed protein product</fullName>
    </submittedName>
</protein>
<dbReference type="GO" id="GO:0031418">
    <property type="term" value="F:L-ascorbic acid binding"/>
    <property type="evidence" value="ECO:0007669"/>
    <property type="project" value="InterPro"/>
</dbReference>
<evidence type="ECO:0000313" key="9">
    <source>
        <dbReference type="Proteomes" id="UP001165120"/>
    </source>
</evidence>
<dbReference type="InterPro" id="IPR005123">
    <property type="entry name" value="Oxoglu/Fe-dep_dioxygenase_dom"/>
</dbReference>
<evidence type="ECO:0000256" key="1">
    <source>
        <dbReference type="ARBA" id="ARBA00001961"/>
    </source>
</evidence>